<evidence type="ECO:0000256" key="1">
    <source>
        <dbReference type="ARBA" id="ARBA00004651"/>
    </source>
</evidence>
<evidence type="ECO:0000256" key="7">
    <source>
        <dbReference type="ARBA" id="ARBA00022989"/>
    </source>
</evidence>
<evidence type="ECO:0000256" key="3">
    <source>
        <dbReference type="ARBA" id="ARBA00006263"/>
    </source>
</evidence>
<feature type="transmembrane region" description="Helical" evidence="9">
    <location>
        <begin position="309"/>
        <end position="328"/>
    </location>
</feature>
<keyword evidence="5 9" id="KW-0169">Cobalamin biosynthesis</keyword>
<comment type="pathway">
    <text evidence="2 9">Cofactor biosynthesis; adenosylcobalamin biosynthesis.</text>
</comment>
<reference evidence="10" key="2">
    <citation type="journal article" date="2015" name="Genome Announc.">
        <title>Draft Genome Sequence of Filamentous Marine Cyanobacterium Lyngbya confervoides Strain BDU141951.</title>
        <authorList>
            <person name="Chandrababunaidu M.M."/>
            <person name="Sen D."/>
            <person name="Tripathy S."/>
        </authorList>
    </citation>
    <scope>NUCLEOTIDE SEQUENCE</scope>
    <source>
        <strain evidence="10">BDU141951</strain>
    </source>
</reference>
<comment type="function">
    <text evidence="9">Converts cobyric acid to cobinamide by the addition of aminopropanol on the F carboxylic group.</text>
</comment>
<protein>
    <recommendedName>
        <fullName evidence="9">Cobalamin biosynthesis protein CobD</fullName>
    </recommendedName>
</protein>
<comment type="caution">
    <text evidence="10">The sequence shown here is derived from an EMBL/GenBank/DDBJ whole genome shotgun (WGS) entry which is preliminary data.</text>
</comment>
<gene>
    <name evidence="9 10" type="primary">cobD</name>
    <name evidence="10" type="ORF">QQ91_010960</name>
</gene>
<organism evidence="10">
    <name type="scientific">Lyngbya confervoides BDU141951</name>
    <dbReference type="NCBI Taxonomy" id="1574623"/>
    <lineage>
        <taxon>Bacteria</taxon>
        <taxon>Bacillati</taxon>
        <taxon>Cyanobacteriota</taxon>
        <taxon>Cyanophyceae</taxon>
        <taxon>Oscillatoriophycideae</taxon>
        <taxon>Oscillatoriales</taxon>
        <taxon>Microcoleaceae</taxon>
        <taxon>Lyngbya</taxon>
    </lineage>
</organism>
<proteinExistence type="inferred from homology"/>
<feature type="transmembrane region" description="Helical" evidence="9">
    <location>
        <begin position="59"/>
        <end position="82"/>
    </location>
</feature>
<dbReference type="AlphaFoldDB" id="A0A0C1Y5U0"/>
<comment type="subcellular location">
    <subcellularLocation>
        <location evidence="1 9">Cell membrane</location>
        <topology evidence="1 9">Multi-pass membrane protein</topology>
    </subcellularLocation>
</comment>
<keyword evidence="7 9" id="KW-1133">Transmembrane helix</keyword>
<dbReference type="Pfam" id="PF03186">
    <property type="entry name" value="CobD_Cbib"/>
    <property type="match status" value="1"/>
</dbReference>
<name>A0A0C1Y5U0_9CYAN</name>
<keyword evidence="4 9" id="KW-1003">Cell membrane</keyword>
<dbReference type="EMBL" id="JTHE02000003">
    <property type="protein sequence ID" value="NEV67638.1"/>
    <property type="molecule type" value="Genomic_DNA"/>
</dbReference>
<evidence type="ECO:0000256" key="6">
    <source>
        <dbReference type="ARBA" id="ARBA00022692"/>
    </source>
</evidence>
<dbReference type="UniPathway" id="UPA00148"/>
<dbReference type="HAMAP" id="MF_00024">
    <property type="entry name" value="CobD_CbiB"/>
    <property type="match status" value="1"/>
</dbReference>
<dbReference type="GO" id="GO:0048472">
    <property type="term" value="F:threonine-phosphate decarboxylase activity"/>
    <property type="evidence" value="ECO:0007669"/>
    <property type="project" value="InterPro"/>
</dbReference>
<keyword evidence="8 9" id="KW-0472">Membrane</keyword>
<reference evidence="10" key="1">
    <citation type="submission" date="2014-11" db="EMBL/GenBank/DDBJ databases">
        <authorList>
            <person name="Malar M.C."/>
            <person name="Sen D."/>
            <person name="Tripathy S."/>
        </authorList>
    </citation>
    <scope>NUCLEOTIDE SEQUENCE</scope>
    <source>
        <strain evidence="10">BDU141951</strain>
    </source>
</reference>
<comment type="caution">
    <text evidence="9">Lacks conserved residue(s) required for the propagation of feature annotation.</text>
</comment>
<dbReference type="NCBIfam" id="TIGR00380">
    <property type="entry name" value="cobal_cbiB"/>
    <property type="match status" value="1"/>
</dbReference>
<dbReference type="GO" id="GO:0009236">
    <property type="term" value="P:cobalamin biosynthetic process"/>
    <property type="evidence" value="ECO:0007669"/>
    <property type="project" value="UniProtKB-UniRule"/>
</dbReference>
<dbReference type="PANTHER" id="PTHR34308">
    <property type="entry name" value="COBALAMIN BIOSYNTHESIS PROTEIN CBIB"/>
    <property type="match status" value="1"/>
</dbReference>
<sequence>MPVLWCSWLIAIPLLASLLDFVVGDPWHWPHPVQVMGWIIQRYQTLVFKTVASARGQRWAGVMLGVGLPLLSGAIAAAMVLMGWAIHPLIGGAIAAIILASCLAARSLRRAAEEVLQPLETGDLVTARDRLGLYVGRDTDQLTEAEVLRAVVETISENATDGVMAPLFYGLVGFAIAPAWGVGAAIAYKALSTLDSMIGYQTPPYQDLGWFSARSEDVVTWLPCRLTVMTIALLSGRPRRVWQLCRRDAAADPSPNAGWSECAYAAALGVQLGGRNTYRGEVKHKPLLAEPLRPITPAVIQQGLRFTRWAVWLWLLVGCGVLWGRYTLIGC</sequence>
<accession>A0A0C1Y5U0</accession>
<feature type="transmembrane region" description="Helical" evidence="9">
    <location>
        <begin position="89"/>
        <end position="108"/>
    </location>
</feature>
<reference evidence="10" key="3">
    <citation type="submission" date="2020-02" db="EMBL/GenBank/DDBJ databases">
        <authorList>
            <person name="Sarangi A.N."/>
            <person name="Ghosh S."/>
            <person name="Mukherjee M."/>
            <person name="Tripathy S."/>
        </authorList>
    </citation>
    <scope>NUCLEOTIDE SEQUENCE</scope>
    <source>
        <strain evidence="10">BDU141951</strain>
    </source>
</reference>
<evidence type="ECO:0000256" key="2">
    <source>
        <dbReference type="ARBA" id="ARBA00004953"/>
    </source>
</evidence>
<comment type="similarity">
    <text evidence="3 9">Belongs to the CobD/CbiB family.</text>
</comment>
<keyword evidence="6 9" id="KW-0812">Transmembrane</keyword>
<evidence type="ECO:0000256" key="8">
    <source>
        <dbReference type="ARBA" id="ARBA00023136"/>
    </source>
</evidence>
<feature type="transmembrane region" description="Helical" evidence="9">
    <location>
        <begin position="167"/>
        <end position="188"/>
    </location>
</feature>
<evidence type="ECO:0000313" key="10">
    <source>
        <dbReference type="EMBL" id="NEV67638.1"/>
    </source>
</evidence>
<evidence type="ECO:0000256" key="9">
    <source>
        <dbReference type="HAMAP-Rule" id="MF_00024"/>
    </source>
</evidence>
<dbReference type="GO" id="GO:0005886">
    <property type="term" value="C:plasma membrane"/>
    <property type="evidence" value="ECO:0007669"/>
    <property type="project" value="UniProtKB-SubCell"/>
</dbReference>
<dbReference type="InterPro" id="IPR004485">
    <property type="entry name" value="Cobalamin_biosynth_CobD/CbiB"/>
</dbReference>
<evidence type="ECO:0000256" key="5">
    <source>
        <dbReference type="ARBA" id="ARBA00022573"/>
    </source>
</evidence>
<dbReference type="PANTHER" id="PTHR34308:SF1">
    <property type="entry name" value="COBALAMIN BIOSYNTHESIS PROTEIN CBIB"/>
    <property type="match status" value="1"/>
</dbReference>
<dbReference type="GO" id="GO:0015420">
    <property type="term" value="F:ABC-type vitamin B12 transporter activity"/>
    <property type="evidence" value="ECO:0007669"/>
    <property type="project" value="UniProtKB-UniRule"/>
</dbReference>
<evidence type="ECO:0000256" key="4">
    <source>
        <dbReference type="ARBA" id="ARBA00022475"/>
    </source>
</evidence>